<dbReference type="STRING" id="36022.A0A1V2LEN2"/>
<dbReference type="CDD" id="cd12148">
    <property type="entry name" value="fungal_TF_MHR"/>
    <property type="match status" value="1"/>
</dbReference>
<feature type="compositionally biased region" description="Polar residues" evidence="7">
    <location>
        <begin position="841"/>
        <end position="855"/>
    </location>
</feature>
<dbReference type="InterPro" id="IPR050675">
    <property type="entry name" value="OAF3"/>
</dbReference>
<dbReference type="GO" id="GO:0000981">
    <property type="term" value="F:DNA-binding transcription factor activity, RNA polymerase II-specific"/>
    <property type="evidence" value="ECO:0007669"/>
    <property type="project" value="InterPro"/>
</dbReference>
<feature type="region of interest" description="Disordered" evidence="7">
    <location>
        <begin position="70"/>
        <end position="107"/>
    </location>
</feature>
<evidence type="ECO:0000313" key="9">
    <source>
        <dbReference type="EMBL" id="ONH69796.1"/>
    </source>
</evidence>
<evidence type="ECO:0000313" key="10">
    <source>
        <dbReference type="Proteomes" id="UP000189513"/>
    </source>
</evidence>
<feature type="region of interest" description="Disordered" evidence="7">
    <location>
        <begin position="1"/>
        <end position="28"/>
    </location>
</feature>
<dbReference type="InterPro" id="IPR001138">
    <property type="entry name" value="Zn2Cys6_DnaBD"/>
</dbReference>
<evidence type="ECO:0000256" key="2">
    <source>
        <dbReference type="ARBA" id="ARBA00022833"/>
    </source>
</evidence>
<keyword evidence="10" id="KW-1185">Reference proteome</keyword>
<sequence>MDSTNKDSSDSSPPDNDKMHRRRMRVPTSCSVCRKRKIKCDKIRPTCGSCAKSNVPHLCHFEEPLWVNSKDLWRGPKPTSPPSVDPTRQPSISGAVNSTPSDQASSKQVFDELAARVKHIEASIAVSDLARSGSTYQEPPQSTNHSHAAAGPYGFSGGADFLGSPQRAAAPQYDFNPDETIEIFGYIPFVIKKSRLEYHGGLDPKTIIKKDPHLKIVWAHLWKNFDISLQSKMRGARNDGYPESPAKQVSLDHQSFLEFLELKKQKQIVKKSTEDLLNSDVSLNDIIIRSLPSRKCIMTLCFRFFKVVYPILPFVNENSFFGELESIFDTWNEIEARPTKVVISSKYDYATIGLLFLMMRFGQITLEPEDYNKQEFECIKNVDINAGHVMIARKCLDQYNFLRKSYSLRVLQLLLYLKMYFRYCPEDDDVSDGSGGRIMMGTIYSVALSLGLQTDPNELVSLIKSPKTQSYGQLWRKMWHKILELDATQAVSLGVAPNCTNEAIYDTKLPEAEEFMDDVDSYVVEDFKLVDKKTALYRKIANTCFNIRRKPTVLQMVHLVREIENFMSVNFGSLKSILGDSNVKSYVKAKKVSYLYEMNSLLLALKSRLLNHFFSTGNTKKVFEYFDESLTLTMKILNSSLNMYYNMDLYFDRGHKVMLRPVAYLAIEKAILLIGGVLAKLSQCRKLISPTDVTRMNCINDLFYSLLSNMNGSIQLMSTVSTGYYNSQKILLAMKMFFDQVSDPLFDFDKAAKQAAQSTARDKMPANGNMSHEIHVITADDIPKSNFIMLLMDSELAYLKAKTEHNLNEVLQPLTATGSGRPPTSNPSGAGNGQFYDPTVDSVTAKSPLPRSTLNDVPVNMNEIFSNTRGSTSAPVHSAMQYDPTSLSDDEYASLFGFFEDYNLLNLDKKDLRGL</sequence>
<keyword evidence="1" id="KW-0479">Metal-binding</keyword>
<dbReference type="InterPro" id="IPR007219">
    <property type="entry name" value="XnlR_reg_dom"/>
</dbReference>
<evidence type="ECO:0000256" key="5">
    <source>
        <dbReference type="ARBA" id="ARBA00023163"/>
    </source>
</evidence>
<dbReference type="PANTHER" id="PTHR31069:SF12">
    <property type="entry name" value="TRANSCRIPTION FACTOR DOMAIN-CONTAINING PROTEIN"/>
    <property type="match status" value="1"/>
</dbReference>
<organism evidence="9 10">
    <name type="scientific">Cyberlindnera fabianii</name>
    <name type="common">Yeast</name>
    <name type="synonym">Hansenula fabianii</name>
    <dbReference type="NCBI Taxonomy" id="36022"/>
    <lineage>
        <taxon>Eukaryota</taxon>
        <taxon>Fungi</taxon>
        <taxon>Dikarya</taxon>
        <taxon>Ascomycota</taxon>
        <taxon>Saccharomycotina</taxon>
        <taxon>Saccharomycetes</taxon>
        <taxon>Phaffomycetales</taxon>
        <taxon>Phaffomycetaceae</taxon>
        <taxon>Cyberlindnera</taxon>
    </lineage>
</organism>
<dbReference type="PROSITE" id="PS50048">
    <property type="entry name" value="ZN2_CY6_FUNGAL_2"/>
    <property type="match status" value="1"/>
</dbReference>
<reference evidence="10" key="1">
    <citation type="journal article" date="2017" name="Genome Announc.">
        <title>Genome sequences of Cyberlindnera fabianii 65, Pichia kudriavzevii 129, and Saccharomyces cerevisiae 131 isolated from fermented masau fruits in Zimbabwe.</title>
        <authorList>
            <person name="van Rijswijck I.M.H."/>
            <person name="Derks M.F.L."/>
            <person name="Abee T."/>
            <person name="de Ridder D."/>
            <person name="Smid E.J."/>
        </authorList>
    </citation>
    <scope>NUCLEOTIDE SEQUENCE [LARGE SCALE GENOMIC DNA]</scope>
    <source>
        <strain evidence="10">65</strain>
    </source>
</reference>
<dbReference type="PANTHER" id="PTHR31069">
    <property type="entry name" value="OLEATE-ACTIVATED TRANSCRIPTION FACTOR 1-RELATED"/>
    <property type="match status" value="1"/>
</dbReference>
<dbReference type="Gene3D" id="4.10.240.10">
    <property type="entry name" value="Zn(2)-C6 fungal-type DNA-binding domain"/>
    <property type="match status" value="1"/>
</dbReference>
<evidence type="ECO:0000256" key="1">
    <source>
        <dbReference type="ARBA" id="ARBA00022723"/>
    </source>
</evidence>
<dbReference type="CDD" id="cd00067">
    <property type="entry name" value="GAL4"/>
    <property type="match status" value="1"/>
</dbReference>
<feature type="compositionally biased region" description="Polar residues" evidence="7">
    <location>
        <begin position="86"/>
        <end position="107"/>
    </location>
</feature>
<keyword evidence="3" id="KW-0805">Transcription regulation</keyword>
<feature type="region of interest" description="Disordered" evidence="7">
    <location>
        <begin position="814"/>
        <end position="856"/>
    </location>
</feature>
<dbReference type="Proteomes" id="UP000189513">
    <property type="component" value="Unassembled WGS sequence"/>
</dbReference>
<dbReference type="OMA" id="VDINAGH"/>
<feature type="region of interest" description="Disordered" evidence="7">
    <location>
        <begin position="131"/>
        <end position="150"/>
    </location>
</feature>
<dbReference type="Pfam" id="PF00172">
    <property type="entry name" value="Zn_clus"/>
    <property type="match status" value="1"/>
</dbReference>
<dbReference type="GO" id="GO:0006351">
    <property type="term" value="P:DNA-templated transcription"/>
    <property type="evidence" value="ECO:0007669"/>
    <property type="project" value="InterPro"/>
</dbReference>
<keyword evidence="2" id="KW-0862">Zinc</keyword>
<dbReference type="PROSITE" id="PS00463">
    <property type="entry name" value="ZN2_CY6_FUNGAL_1"/>
    <property type="match status" value="1"/>
</dbReference>
<dbReference type="Pfam" id="PF04082">
    <property type="entry name" value="Fungal_trans"/>
    <property type="match status" value="1"/>
</dbReference>
<proteinExistence type="predicted"/>
<accession>A0A1V2LEN2</accession>
<dbReference type="GO" id="GO:0000978">
    <property type="term" value="F:RNA polymerase II cis-regulatory region sequence-specific DNA binding"/>
    <property type="evidence" value="ECO:0007669"/>
    <property type="project" value="TreeGrafter"/>
</dbReference>
<keyword evidence="6" id="KW-0539">Nucleus</keyword>
<keyword evidence="5" id="KW-0804">Transcription</keyword>
<gene>
    <name evidence="9" type="ORF">BON22_0200</name>
</gene>
<keyword evidence="4" id="KW-0238">DNA-binding</keyword>
<protein>
    <submittedName>
        <fullName evidence="9">Multidrug resistance regulator 1</fullName>
    </submittedName>
</protein>
<evidence type="ECO:0000256" key="3">
    <source>
        <dbReference type="ARBA" id="ARBA00023015"/>
    </source>
</evidence>
<name>A0A1V2LEN2_CYBFA</name>
<dbReference type="VEuPathDB" id="FungiDB:BON22_0200"/>
<dbReference type="EMBL" id="MPUK01000001">
    <property type="protein sequence ID" value="ONH69796.1"/>
    <property type="molecule type" value="Genomic_DNA"/>
</dbReference>
<dbReference type="GO" id="GO:0005634">
    <property type="term" value="C:nucleus"/>
    <property type="evidence" value="ECO:0007669"/>
    <property type="project" value="TreeGrafter"/>
</dbReference>
<comment type="caution">
    <text evidence="9">The sequence shown here is derived from an EMBL/GenBank/DDBJ whole genome shotgun (WGS) entry which is preliminary data.</text>
</comment>
<dbReference type="InterPro" id="IPR036864">
    <property type="entry name" value="Zn2-C6_fun-type_DNA-bd_sf"/>
</dbReference>
<feature type="compositionally biased region" description="Polar residues" evidence="7">
    <location>
        <begin position="132"/>
        <end position="146"/>
    </location>
</feature>
<dbReference type="AlphaFoldDB" id="A0A1V2LEN2"/>
<dbReference type="GO" id="GO:0045944">
    <property type="term" value="P:positive regulation of transcription by RNA polymerase II"/>
    <property type="evidence" value="ECO:0007669"/>
    <property type="project" value="TreeGrafter"/>
</dbReference>
<evidence type="ECO:0000256" key="7">
    <source>
        <dbReference type="SAM" id="MobiDB-lite"/>
    </source>
</evidence>
<dbReference type="SUPFAM" id="SSF57701">
    <property type="entry name" value="Zn2/Cys6 DNA-binding domain"/>
    <property type="match status" value="1"/>
</dbReference>
<dbReference type="GO" id="GO:0008270">
    <property type="term" value="F:zinc ion binding"/>
    <property type="evidence" value="ECO:0007669"/>
    <property type="project" value="InterPro"/>
</dbReference>
<evidence type="ECO:0000256" key="6">
    <source>
        <dbReference type="ARBA" id="ARBA00023242"/>
    </source>
</evidence>
<feature type="compositionally biased region" description="Polar residues" evidence="7">
    <location>
        <begin position="814"/>
        <end position="829"/>
    </location>
</feature>
<evidence type="ECO:0000259" key="8">
    <source>
        <dbReference type="PROSITE" id="PS50048"/>
    </source>
</evidence>
<feature type="domain" description="Zn(2)-C6 fungal-type" evidence="8">
    <location>
        <begin position="29"/>
        <end position="61"/>
    </location>
</feature>
<evidence type="ECO:0000256" key="4">
    <source>
        <dbReference type="ARBA" id="ARBA00023125"/>
    </source>
</evidence>
<dbReference type="SMART" id="SM00066">
    <property type="entry name" value="GAL4"/>
    <property type="match status" value="1"/>
</dbReference>